<dbReference type="Proteomes" id="UP000613030">
    <property type="component" value="Unassembled WGS sequence"/>
</dbReference>
<dbReference type="InterPro" id="IPR012467">
    <property type="entry name" value="DUF1684"/>
</dbReference>
<sequence length="205" mass="23199">MKTKNILLLLIIVVVLISVLYSFMGSQDQSAYADEITKEREDKDRFMRTSAESPFAGHTEDFKGLNYFPPDARYKVTADITPIQNKKMVVLVTNDGNEQRYIEYAYADFDLDGLHNRLLILEVIDMGPFKGKLFLAFGDDTSAGDTYGAGRYLDVSKTPGSNTITLDFNKAYNPYCAYIEKYSCPFPPPENLLKVSLRAGEKNYH</sequence>
<evidence type="ECO:0000313" key="1">
    <source>
        <dbReference type="EMBL" id="MBL0745169.1"/>
    </source>
</evidence>
<protein>
    <submittedName>
        <fullName evidence="1">DUF1684 domain-containing protein</fullName>
    </submittedName>
</protein>
<name>A0ABS1L0D6_9BACT</name>
<gene>
    <name evidence="1" type="ORF">JI741_28320</name>
</gene>
<dbReference type="RefSeq" id="WP_202015449.1">
    <property type="nucleotide sequence ID" value="NZ_JAERRB010000014.1"/>
</dbReference>
<comment type="caution">
    <text evidence="1">The sequence shown here is derived from an EMBL/GenBank/DDBJ whole genome shotgun (WGS) entry which is preliminary data.</text>
</comment>
<accession>A0ABS1L0D6</accession>
<keyword evidence="2" id="KW-1185">Reference proteome</keyword>
<proteinExistence type="predicted"/>
<reference evidence="1 2" key="1">
    <citation type="submission" date="2021-01" db="EMBL/GenBank/DDBJ databases">
        <title>Chryseolinea sp. Jin1 Genome sequencing and assembly.</title>
        <authorList>
            <person name="Kim I."/>
        </authorList>
    </citation>
    <scope>NUCLEOTIDE SEQUENCE [LARGE SCALE GENOMIC DNA]</scope>
    <source>
        <strain evidence="1 2">Jin1</strain>
    </source>
</reference>
<evidence type="ECO:0000313" key="2">
    <source>
        <dbReference type="Proteomes" id="UP000613030"/>
    </source>
</evidence>
<organism evidence="1 2">
    <name type="scientific">Chryseolinea lacunae</name>
    <dbReference type="NCBI Taxonomy" id="2801331"/>
    <lineage>
        <taxon>Bacteria</taxon>
        <taxon>Pseudomonadati</taxon>
        <taxon>Bacteroidota</taxon>
        <taxon>Cytophagia</taxon>
        <taxon>Cytophagales</taxon>
        <taxon>Fulvivirgaceae</taxon>
        <taxon>Chryseolinea</taxon>
    </lineage>
</organism>
<dbReference type="Pfam" id="PF07920">
    <property type="entry name" value="DUF1684"/>
    <property type="match status" value="1"/>
</dbReference>
<dbReference type="EMBL" id="JAERRB010000014">
    <property type="protein sequence ID" value="MBL0745169.1"/>
    <property type="molecule type" value="Genomic_DNA"/>
</dbReference>
<dbReference type="PANTHER" id="PTHR41913">
    <property type="entry name" value="DUF1684 DOMAIN-CONTAINING PROTEIN"/>
    <property type="match status" value="1"/>
</dbReference>
<dbReference type="PANTHER" id="PTHR41913:SF1">
    <property type="entry name" value="DUF1684 DOMAIN-CONTAINING PROTEIN"/>
    <property type="match status" value="1"/>
</dbReference>